<evidence type="ECO:0000313" key="9">
    <source>
        <dbReference type="EMBL" id="KAF1811990.1"/>
    </source>
</evidence>
<evidence type="ECO:0000256" key="5">
    <source>
        <dbReference type="ARBA" id="ARBA00038359"/>
    </source>
</evidence>
<dbReference type="PANTHER" id="PTHR33048:SF129">
    <property type="entry name" value="INTEGRAL MEMBRANE PROTEIN-RELATED"/>
    <property type="match status" value="1"/>
</dbReference>
<dbReference type="EMBL" id="ML975159">
    <property type="protein sequence ID" value="KAF1811990.1"/>
    <property type="molecule type" value="Genomic_DNA"/>
</dbReference>
<dbReference type="InterPro" id="IPR049326">
    <property type="entry name" value="Rhodopsin_dom_fungi"/>
</dbReference>
<accession>A0A6G1G237</accession>
<evidence type="ECO:0000259" key="8">
    <source>
        <dbReference type="Pfam" id="PF20684"/>
    </source>
</evidence>
<evidence type="ECO:0000256" key="1">
    <source>
        <dbReference type="ARBA" id="ARBA00004141"/>
    </source>
</evidence>
<proteinExistence type="inferred from homology"/>
<feature type="compositionally biased region" description="Polar residues" evidence="6">
    <location>
        <begin position="308"/>
        <end position="318"/>
    </location>
</feature>
<dbReference type="PANTHER" id="PTHR33048">
    <property type="entry name" value="PTH11-LIKE INTEGRAL MEMBRANE PROTEIN (AFU_ORTHOLOGUE AFUA_5G11245)"/>
    <property type="match status" value="1"/>
</dbReference>
<evidence type="ECO:0000256" key="7">
    <source>
        <dbReference type="SAM" id="Phobius"/>
    </source>
</evidence>
<dbReference type="RefSeq" id="XP_033533621.1">
    <property type="nucleotide sequence ID" value="XM_033682870.1"/>
</dbReference>
<feature type="transmembrane region" description="Helical" evidence="7">
    <location>
        <begin position="106"/>
        <end position="129"/>
    </location>
</feature>
<organism evidence="9">
    <name type="scientific">Eremomyces bilateralis CBS 781.70</name>
    <dbReference type="NCBI Taxonomy" id="1392243"/>
    <lineage>
        <taxon>Eukaryota</taxon>
        <taxon>Fungi</taxon>
        <taxon>Dikarya</taxon>
        <taxon>Ascomycota</taxon>
        <taxon>Pezizomycotina</taxon>
        <taxon>Dothideomycetes</taxon>
        <taxon>Dothideomycetes incertae sedis</taxon>
        <taxon>Eremomycetales</taxon>
        <taxon>Eremomycetaceae</taxon>
        <taxon>Eremomyces</taxon>
    </lineage>
</organism>
<dbReference type="Pfam" id="PF20684">
    <property type="entry name" value="Fung_rhodopsin"/>
    <property type="match status" value="1"/>
</dbReference>
<feature type="compositionally biased region" description="Basic and acidic residues" evidence="6">
    <location>
        <begin position="371"/>
        <end position="402"/>
    </location>
</feature>
<gene>
    <name evidence="9 11" type="ORF">P152DRAFT_514656</name>
</gene>
<dbReference type="InterPro" id="IPR052337">
    <property type="entry name" value="SAT4-like"/>
</dbReference>
<dbReference type="OrthoDB" id="5329176at2759"/>
<evidence type="ECO:0000256" key="6">
    <source>
        <dbReference type="SAM" id="MobiDB-lite"/>
    </source>
</evidence>
<evidence type="ECO:0000256" key="4">
    <source>
        <dbReference type="ARBA" id="ARBA00023136"/>
    </source>
</evidence>
<dbReference type="GeneID" id="54423440"/>
<dbReference type="Proteomes" id="UP000504638">
    <property type="component" value="Unplaced"/>
</dbReference>
<evidence type="ECO:0000256" key="3">
    <source>
        <dbReference type="ARBA" id="ARBA00022989"/>
    </source>
</evidence>
<comment type="subcellular location">
    <subcellularLocation>
        <location evidence="1">Membrane</location>
        <topology evidence="1">Multi-pass membrane protein</topology>
    </subcellularLocation>
</comment>
<keyword evidence="4 7" id="KW-0472">Membrane</keyword>
<keyword evidence="3 7" id="KW-1133">Transmembrane helix</keyword>
<sequence>MGGGPFPPLAVVTTWKPNYKNPETRGWEIVILVSVLLAFTYIVVALRLWARFIISKSPGIDDVLIVFNLIPLTGLTVALSLAFRWYGFDRHVWDNPLPVLLQSRQITMALEQIYMLSTVTTKISILLFYRRLGVGAVTHRFLYCVYAAIAFVLGYFIVFTLTLWFHCRPISAFWLQVDILWNAKHKQDYTCINEPANLIAASTISVVQDFIVCGMPLVLFRNIRIPRRQKIVLAAVFGVGFVLCICGVLRVVYTIPIYYHTYDMTWESYPAWIWFAIESHLAVMCASAPALKVFFKDLNVSNISASWRTPTKRQNGTDGRNGLDYNEAKNGGRTLDTVDKKYPTPSQFAYDASESSEQLTERYRPSYLDDGGSRDIEMGSLKERQDFHQEPRRLPEEIDRSWLTDSTSRSRHGHNT</sequence>
<feature type="transmembrane region" description="Helical" evidence="7">
    <location>
        <begin position="271"/>
        <end position="295"/>
    </location>
</feature>
<comment type="similarity">
    <text evidence="5">Belongs to the SAT4 family.</text>
</comment>
<reference evidence="11" key="2">
    <citation type="submission" date="2020-04" db="EMBL/GenBank/DDBJ databases">
        <authorList>
            <consortium name="NCBI Genome Project"/>
        </authorList>
    </citation>
    <scope>NUCLEOTIDE SEQUENCE</scope>
    <source>
        <strain evidence="11">CBS 781.70</strain>
    </source>
</reference>
<reference evidence="9 11" key="1">
    <citation type="submission" date="2020-01" db="EMBL/GenBank/DDBJ databases">
        <authorList>
            <consortium name="DOE Joint Genome Institute"/>
            <person name="Haridas S."/>
            <person name="Albert R."/>
            <person name="Binder M."/>
            <person name="Bloem J."/>
            <person name="Labutti K."/>
            <person name="Salamov A."/>
            <person name="Andreopoulos B."/>
            <person name="Baker S.E."/>
            <person name="Barry K."/>
            <person name="Bills G."/>
            <person name="Bluhm B.H."/>
            <person name="Cannon C."/>
            <person name="Castanera R."/>
            <person name="Culley D.E."/>
            <person name="Daum C."/>
            <person name="Ezra D."/>
            <person name="Gonzalez J.B."/>
            <person name="Henrissat B."/>
            <person name="Kuo A."/>
            <person name="Liang C."/>
            <person name="Lipzen A."/>
            <person name="Lutzoni F."/>
            <person name="Magnuson J."/>
            <person name="Mondo S."/>
            <person name="Nolan M."/>
            <person name="Ohm R."/>
            <person name="Pangilinan J."/>
            <person name="Park H.-J."/>
            <person name="Ramirez L."/>
            <person name="Alfaro M."/>
            <person name="Sun H."/>
            <person name="Tritt A."/>
            <person name="Yoshinaga Y."/>
            <person name="Zwiers L.-H."/>
            <person name="Turgeon B.G."/>
            <person name="Goodwin S.B."/>
            <person name="Spatafora J.W."/>
            <person name="Crous P.W."/>
            <person name="Grigoriev I.V."/>
        </authorList>
    </citation>
    <scope>NUCLEOTIDE SEQUENCE</scope>
    <source>
        <strain evidence="9 11">CBS 781.70</strain>
    </source>
</reference>
<dbReference type="AlphaFoldDB" id="A0A6G1G237"/>
<feature type="domain" description="Rhodopsin" evidence="8">
    <location>
        <begin position="46"/>
        <end position="296"/>
    </location>
</feature>
<feature type="region of interest" description="Disordered" evidence="6">
    <location>
        <begin position="308"/>
        <end position="416"/>
    </location>
</feature>
<feature type="transmembrane region" description="Helical" evidence="7">
    <location>
        <begin position="232"/>
        <end position="259"/>
    </location>
</feature>
<name>A0A6G1G237_9PEZI</name>
<feature type="transmembrane region" description="Helical" evidence="7">
    <location>
        <begin position="198"/>
        <end position="220"/>
    </location>
</feature>
<feature type="transmembrane region" description="Helical" evidence="7">
    <location>
        <begin position="62"/>
        <end position="86"/>
    </location>
</feature>
<dbReference type="GO" id="GO:0016020">
    <property type="term" value="C:membrane"/>
    <property type="evidence" value="ECO:0007669"/>
    <property type="project" value="UniProtKB-SubCell"/>
</dbReference>
<feature type="transmembrane region" description="Helical" evidence="7">
    <location>
        <begin position="29"/>
        <end position="50"/>
    </location>
</feature>
<keyword evidence="2 7" id="KW-0812">Transmembrane</keyword>
<keyword evidence="10" id="KW-1185">Reference proteome</keyword>
<protein>
    <recommendedName>
        <fullName evidence="8">Rhodopsin domain-containing protein</fullName>
    </recommendedName>
</protein>
<evidence type="ECO:0000313" key="11">
    <source>
        <dbReference type="RefSeq" id="XP_033533621.1"/>
    </source>
</evidence>
<evidence type="ECO:0000313" key="10">
    <source>
        <dbReference type="Proteomes" id="UP000504638"/>
    </source>
</evidence>
<reference evidence="11" key="3">
    <citation type="submission" date="2025-04" db="UniProtKB">
        <authorList>
            <consortium name="RefSeq"/>
        </authorList>
    </citation>
    <scope>IDENTIFICATION</scope>
    <source>
        <strain evidence="11">CBS 781.70</strain>
    </source>
</reference>
<feature type="transmembrane region" description="Helical" evidence="7">
    <location>
        <begin position="141"/>
        <end position="165"/>
    </location>
</feature>
<evidence type="ECO:0000256" key="2">
    <source>
        <dbReference type="ARBA" id="ARBA00022692"/>
    </source>
</evidence>